<evidence type="ECO:0000313" key="2">
    <source>
        <dbReference type="Proteomes" id="UP000027222"/>
    </source>
</evidence>
<evidence type="ECO:0008006" key="3">
    <source>
        <dbReference type="Google" id="ProtNLM"/>
    </source>
</evidence>
<organism evidence="1 2">
    <name type="scientific">Galerina marginata (strain CBS 339.88)</name>
    <dbReference type="NCBI Taxonomy" id="685588"/>
    <lineage>
        <taxon>Eukaryota</taxon>
        <taxon>Fungi</taxon>
        <taxon>Dikarya</taxon>
        <taxon>Basidiomycota</taxon>
        <taxon>Agaricomycotina</taxon>
        <taxon>Agaricomycetes</taxon>
        <taxon>Agaricomycetidae</taxon>
        <taxon>Agaricales</taxon>
        <taxon>Agaricineae</taxon>
        <taxon>Strophariaceae</taxon>
        <taxon>Galerina</taxon>
    </lineage>
</organism>
<sequence length="464" mass="53113">MPCLFCGNIETPGIFKPHRPCQLSDGKPCAPCKEVQELEPQIEQAKDALHKLLIRHRELRTKMNHSHNPIIQQVPTEVVARIFELCVLERLPEVSYRGMTKNEIGMPLIIGSVCRVWRQIAFSTPQIWTSISIHLGNRHRPAQSGPTYYTLAEEWLNRSRDLPLSIHVYGDEHSRGNRLLELLSQHSSRWECLDLALPYRVASCLQGNSSGTSILRRLQLHCEDDSSYRSIGDHSFSPSNMKLYPTFVSLNCWPLKRANIEWTHATHVDLSSPDFTECVEVLRRAPQLTNFKFTDARLDMFSTSARYIVPTTPIFCPLLQELHVGVSDENVIEDFFNSFTLPGLEVLTVSDSLFTRTLPTTNSLVSFINRSSCRLTSLSLAEGSISKVEMVLLLQEIPFVRTLRFTHMLDVFLCSQTAGSNASQRGPRKWLHPTSPRIPQFSWQRHFRRTLPMEPRVRDFCSIF</sequence>
<dbReference type="STRING" id="685588.A0A067SL90"/>
<protein>
    <recommendedName>
        <fullName evidence="3">F-box domain-containing protein</fullName>
    </recommendedName>
</protein>
<dbReference type="HOGENOM" id="CLU_018544_14_1_1"/>
<gene>
    <name evidence="1" type="ORF">GALMADRAFT_258138</name>
</gene>
<dbReference type="Proteomes" id="UP000027222">
    <property type="component" value="Unassembled WGS sequence"/>
</dbReference>
<dbReference type="OrthoDB" id="2269034at2759"/>
<dbReference type="AlphaFoldDB" id="A0A067SL90"/>
<evidence type="ECO:0000313" key="1">
    <source>
        <dbReference type="EMBL" id="KDR67518.1"/>
    </source>
</evidence>
<name>A0A067SL90_GALM3</name>
<keyword evidence="2" id="KW-1185">Reference proteome</keyword>
<reference evidence="2" key="1">
    <citation type="journal article" date="2014" name="Proc. Natl. Acad. Sci. U.S.A.">
        <title>Extensive sampling of basidiomycete genomes demonstrates inadequacy of the white-rot/brown-rot paradigm for wood decay fungi.</title>
        <authorList>
            <person name="Riley R."/>
            <person name="Salamov A.A."/>
            <person name="Brown D.W."/>
            <person name="Nagy L.G."/>
            <person name="Floudas D."/>
            <person name="Held B.W."/>
            <person name="Levasseur A."/>
            <person name="Lombard V."/>
            <person name="Morin E."/>
            <person name="Otillar R."/>
            <person name="Lindquist E.A."/>
            <person name="Sun H."/>
            <person name="LaButti K.M."/>
            <person name="Schmutz J."/>
            <person name="Jabbour D."/>
            <person name="Luo H."/>
            <person name="Baker S.E."/>
            <person name="Pisabarro A.G."/>
            <person name="Walton J.D."/>
            <person name="Blanchette R.A."/>
            <person name="Henrissat B."/>
            <person name="Martin F."/>
            <person name="Cullen D."/>
            <person name="Hibbett D.S."/>
            <person name="Grigoriev I.V."/>
        </authorList>
    </citation>
    <scope>NUCLEOTIDE SEQUENCE [LARGE SCALE GENOMIC DNA]</scope>
    <source>
        <strain evidence="2">CBS 339.88</strain>
    </source>
</reference>
<proteinExistence type="predicted"/>
<dbReference type="EMBL" id="KL142414">
    <property type="protein sequence ID" value="KDR67518.1"/>
    <property type="molecule type" value="Genomic_DNA"/>
</dbReference>
<accession>A0A067SL90</accession>